<gene>
    <name evidence="3" type="ORF">SMALB_7463</name>
</gene>
<organism evidence="3 4">
    <name type="scientific">Streptomyces malaysiensis</name>
    <dbReference type="NCBI Taxonomy" id="92644"/>
    <lineage>
        <taxon>Bacteria</taxon>
        <taxon>Bacillati</taxon>
        <taxon>Actinomycetota</taxon>
        <taxon>Actinomycetes</taxon>
        <taxon>Kitasatosporales</taxon>
        <taxon>Streptomycetaceae</taxon>
        <taxon>Streptomyces</taxon>
        <taxon>Streptomyces violaceusniger group</taxon>
    </lineage>
</organism>
<feature type="domain" description="Transposase IS116/IS110/IS902 C-terminal" evidence="2">
    <location>
        <begin position="36"/>
        <end position="84"/>
    </location>
</feature>
<name>A0A7X5X9W3_STRMQ</name>
<sequence>MRLLARRVQHLSDEVKELTRRTTRAIRSCRPQTLDMVGVGSDSAAVLLIAAGDNPDRITDEASFAALCGVSPVEQSSGKTLGRTHPEVPAATHRRGHVQARDHPVSQAVRRPRVLPAHPTPGHQPNSLQGLTKHRGFYATHNTIEIRAWLGKHPRFHVHFTPTAPPG</sequence>
<evidence type="ECO:0000313" key="4">
    <source>
        <dbReference type="Proteomes" id="UP000536624"/>
    </source>
</evidence>
<feature type="region of interest" description="Disordered" evidence="1">
    <location>
        <begin position="75"/>
        <end position="130"/>
    </location>
</feature>
<dbReference type="Pfam" id="PF02371">
    <property type="entry name" value="Transposase_20"/>
    <property type="match status" value="1"/>
</dbReference>
<proteinExistence type="predicted"/>
<evidence type="ECO:0000256" key="1">
    <source>
        <dbReference type="SAM" id="MobiDB-lite"/>
    </source>
</evidence>
<dbReference type="InterPro" id="IPR003346">
    <property type="entry name" value="Transposase_20"/>
</dbReference>
<evidence type="ECO:0000259" key="2">
    <source>
        <dbReference type="Pfam" id="PF02371"/>
    </source>
</evidence>
<evidence type="ECO:0000313" key="3">
    <source>
        <dbReference type="EMBL" id="NIY69344.1"/>
    </source>
</evidence>
<dbReference type="GO" id="GO:0003677">
    <property type="term" value="F:DNA binding"/>
    <property type="evidence" value="ECO:0007669"/>
    <property type="project" value="InterPro"/>
</dbReference>
<dbReference type="Proteomes" id="UP000536624">
    <property type="component" value="Unassembled WGS sequence"/>
</dbReference>
<dbReference type="EMBL" id="JAALLH010000001">
    <property type="protein sequence ID" value="NIY69344.1"/>
    <property type="molecule type" value="Genomic_DNA"/>
</dbReference>
<comment type="caution">
    <text evidence="3">The sequence shown here is derived from an EMBL/GenBank/DDBJ whole genome shotgun (WGS) entry which is preliminary data.</text>
</comment>
<protein>
    <recommendedName>
        <fullName evidence="2">Transposase IS116/IS110/IS902 C-terminal domain-containing protein</fullName>
    </recommendedName>
</protein>
<dbReference type="GO" id="GO:0006313">
    <property type="term" value="P:DNA transposition"/>
    <property type="evidence" value="ECO:0007669"/>
    <property type="project" value="InterPro"/>
</dbReference>
<dbReference type="AlphaFoldDB" id="A0A7X5X9W3"/>
<accession>A0A7X5X9W3</accession>
<reference evidence="3 4" key="1">
    <citation type="submission" date="2020-02" db="EMBL/GenBank/DDBJ databases">
        <title>Streptomyces malaysiensis DSM14702 (JHCC583434, PFL_A843) Genome sequencing and assembly.</title>
        <authorList>
            <person name="Samborskyy M."/>
        </authorList>
    </citation>
    <scope>NUCLEOTIDE SEQUENCE [LARGE SCALE GENOMIC DNA]</scope>
    <source>
        <strain evidence="3 4">DSM 14702</strain>
    </source>
</reference>
<dbReference type="GO" id="GO:0004803">
    <property type="term" value="F:transposase activity"/>
    <property type="evidence" value="ECO:0007669"/>
    <property type="project" value="InterPro"/>
</dbReference>